<dbReference type="Proteomes" id="UP000483004">
    <property type="component" value="Unassembled WGS sequence"/>
</dbReference>
<dbReference type="EMBL" id="WBMR01000062">
    <property type="protein sequence ID" value="KAB2379169.1"/>
    <property type="molecule type" value="Genomic_DNA"/>
</dbReference>
<comment type="caution">
    <text evidence="1">The sequence shown here is derived from an EMBL/GenBank/DDBJ whole genome shotgun (WGS) entry which is preliminary data.</text>
</comment>
<dbReference type="GO" id="GO:0042802">
    <property type="term" value="F:identical protein binding"/>
    <property type="evidence" value="ECO:0007669"/>
    <property type="project" value="InterPro"/>
</dbReference>
<dbReference type="InterPro" id="IPR011990">
    <property type="entry name" value="TPR-like_helical_dom_sf"/>
</dbReference>
<evidence type="ECO:0000313" key="2">
    <source>
        <dbReference type="Proteomes" id="UP000483004"/>
    </source>
</evidence>
<evidence type="ECO:0000313" key="1">
    <source>
        <dbReference type="EMBL" id="KAB2379169.1"/>
    </source>
</evidence>
<dbReference type="RefSeq" id="WP_151541955.1">
    <property type="nucleotide sequence ID" value="NZ_WBMR01000062.1"/>
</dbReference>
<keyword evidence="2" id="KW-1185">Reference proteome</keyword>
<accession>A0A6L3VZS7</accession>
<organism evidence="1 2">
    <name type="scientific">Actinomadura montaniterrae</name>
    <dbReference type="NCBI Taxonomy" id="1803903"/>
    <lineage>
        <taxon>Bacteria</taxon>
        <taxon>Bacillati</taxon>
        <taxon>Actinomycetota</taxon>
        <taxon>Actinomycetes</taxon>
        <taxon>Streptosporangiales</taxon>
        <taxon>Thermomonosporaceae</taxon>
        <taxon>Actinomadura</taxon>
    </lineage>
</organism>
<gene>
    <name evidence="1" type="ORF">F9B16_21715</name>
</gene>
<dbReference type="Pfam" id="PF07721">
    <property type="entry name" value="TPR_4"/>
    <property type="match status" value="1"/>
</dbReference>
<proteinExistence type="predicted"/>
<sequence>MQDTYEEGEALYFGGDYAEAEPLLRRAAEADHAHAAYLLGRCCEELGRPQEATRGTFLEEDGELQEAETWYRTALEEMAAHEDPDDRDEDYEANSQVMVNLADLADLLERTGRPDEARELRRCAAGRVAAGGGE</sequence>
<dbReference type="SUPFAM" id="SSF48452">
    <property type="entry name" value="TPR-like"/>
    <property type="match status" value="1"/>
</dbReference>
<dbReference type="Gene3D" id="1.25.40.10">
    <property type="entry name" value="Tetratricopeptide repeat domain"/>
    <property type="match status" value="2"/>
</dbReference>
<name>A0A6L3VZS7_9ACTN</name>
<protein>
    <submittedName>
        <fullName evidence="1">Tetratricopeptide repeat protein</fullName>
    </submittedName>
</protein>
<dbReference type="AlphaFoldDB" id="A0A6L3VZS7"/>
<dbReference type="Pfam" id="PF13432">
    <property type="entry name" value="TPR_16"/>
    <property type="match status" value="1"/>
</dbReference>
<reference evidence="1 2" key="1">
    <citation type="submission" date="2019-09" db="EMBL/GenBank/DDBJ databases">
        <title>Actinomadura physcomitrii sp. nov., a novel actinomycete isolated from moss [Physcomitrium sphaericum (Ludw) Fuernr].</title>
        <authorList>
            <person name="Liu C."/>
            <person name="Zhuang X."/>
        </authorList>
    </citation>
    <scope>NUCLEOTIDE SEQUENCE [LARGE SCALE GENOMIC DNA]</scope>
    <source>
        <strain evidence="1 2">CYP1-1B</strain>
    </source>
</reference>
<dbReference type="InterPro" id="IPR011717">
    <property type="entry name" value="TPR-4"/>
</dbReference>